<reference evidence="1 2" key="1">
    <citation type="submission" date="2022-09" db="EMBL/GenBank/DDBJ databases">
        <title>Genome sequencing of Flavivirga sp. MEBiC05379.</title>
        <authorList>
            <person name="Oh H.-M."/>
            <person name="Kwon K.K."/>
            <person name="Park M.J."/>
            <person name="Yang S.-H."/>
        </authorList>
    </citation>
    <scope>NUCLEOTIDE SEQUENCE [LARGE SCALE GENOMIC DNA]</scope>
    <source>
        <strain evidence="1 2">MEBiC05379</strain>
    </source>
</reference>
<organism evidence="1 2">
    <name type="scientific">Flavivirga spongiicola</name>
    <dbReference type="NCBI Taxonomy" id="421621"/>
    <lineage>
        <taxon>Bacteria</taxon>
        <taxon>Pseudomonadati</taxon>
        <taxon>Bacteroidota</taxon>
        <taxon>Flavobacteriia</taxon>
        <taxon>Flavobacteriales</taxon>
        <taxon>Flavobacteriaceae</taxon>
        <taxon>Flavivirga</taxon>
    </lineage>
</organism>
<comment type="caution">
    <text evidence="1">The sequence shown here is derived from an EMBL/GenBank/DDBJ whole genome shotgun (WGS) entry which is preliminary data.</text>
</comment>
<dbReference type="EMBL" id="JAODOP010000001">
    <property type="protein sequence ID" value="MEF3831567.1"/>
    <property type="molecule type" value="Genomic_DNA"/>
</dbReference>
<gene>
    <name evidence="1" type="ORF">N1F79_00355</name>
</gene>
<name>A0ABU7XNW0_9FLAO</name>
<sequence length="96" mass="10863">MKELDLIQVYGDGKTVPEIASGTDIILVQNNTVQVGKLNLGEQYDFYMEIDHPKNQGDLDILATEIIKEKKPEYLKSKNSVIAICPKIISDKIIWE</sequence>
<evidence type="ECO:0000313" key="2">
    <source>
        <dbReference type="Proteomes" id="UP001337305"/>
    </source>
</evidence>
<evidence type="ECO:0000313" key="1">
    <source>
        <dbReference type="EMBL" id="MEF3831567.1"/>
    </source>
</evidence>
<proteinExistence type="predicted"/>
<dbReference type="RefSeq" id="WP_303308577.1">
    <property type="nucleotide sequence ID" value="NZ_JAODOP010000001.1"/>
</dbReference>
<accession>A0ABU7XNW0</accession>
<protein>
    <submittedName>
        <fullName evidence="1">Uncharacterized protein</fullName>
    </submittedName>
</protein>
<dbReference type="Proteomes" id="UP001337305">
    <property type="component" value="Unassembled WGS sequence"/>
</dbReference>
<keyword evidence="2" id="KW-1185">Reference proteome</keyword>